<dbReference type="RefSeq" id="WP_055509136.1">
    <property type="nucleotide sequence ID" value="NZ_AP023440.1"/>
</dbReference>
<reference evidence="1 2" key="1">
    <citation type="journal article" date="2014" name="Int. J. Syst. Evol. Microbiol.">
        <title>Complete genome sequence of Corynebacterium casei LMG S-19264T (=DSM 44701T), isolated from a smear-ripened cheese.</title>
        <authorList>
            <consortium name="US DOE Joint Genome Institute (JGI-PGF)"/>
            <person name="Walter F."/>
            <person name="Albersmeier A."/>
            <person name="Kalinowski J."/>
            <person name="Ruckert C."/>
        </authorList>
    </citation>
    <scope>NUCLEOTIDE SEQUENCE [LARGE SCALE GENOMIC DNA]</scope>
    <source>
        <strain evidence="1 2">JCM 4677</strain>
    </source>
</reference>
<dbReference type="AlphaFoldDB" id="A0A7G1NQT2"/>
<accession>A0A7G1NQT2</accession>
<name>A0A7G1NQT2_9ACTN</name>
<organism evidence="1 2">
    <name type="scientific">Streptomyces aurantiacus</name>
    <dbReference type="NCBI Taxonomy" id="47760"/>
    <lineage>
        <taxon>Bacteria</taxon>
        <taxon>Bacillati</taxon>
        <taxon>Actinomycetota</taxon>
        <taxon>Actinomycetes</taxon>
        <taxon>Kitasatosporales</taxon>
        <taxon>Streptomycetaceae</taxon>
        <taxon>Streptomyces</taxon>
        <taxon>Streptomyces aurantiacus group</taxon>
    </lineage>
</organism>
<dbReference type="KEGG" id="sgm:GCM10017557_00580"/>
<dbReference type="Proteomes" id="UP000516444">
    <property type="component" value="Chromosome"/>
</dbReference>
<gene>
    <name evidence="1" type="ORF">GCM10017557_00580</name>
</gene>
<evidence type="ECO:0000313" key="2">
    <source>
        <dbReference type="Proteomes" id="UP000516444"/>
    </source>
</evidence>
<dbReference type="EMBL" id="AP023440">
    <property type="protein sequence ID" value="BCL25199.1"/>
    <property type="molecule type" value="Genomic_DNA"/>
</dbReference>
<keyword evidence="2" id="KW-1185">Reference proteome</keyword>
<dbReference type="OrthoDB" id="3693511at2"/>
<protein>
    <submittedName>
        <fullName evidence="1">Uncharacterized protein</fullName>
    </submittedName>
</protein>
<proteinExistence type="predicted"/>
<sequence length="82" mass="9625">MRRGRPAATVVVTDRAILIVGRGRVQRLLRDFWFGKPTGLYHMVELDRTYKVHRQWYSEITLADEALRDMQARGNPPESDQR</sequence>
<evidence type="ECO:0000313" key="1">
    <source>
        <dbReference type="EMBL" id="BCL25199.1"/>
    </source>
</evidence>